<feature type="compositionally biased region" description="Low complexity" evidence="1">
    <location>
        <begin position="195"/>
        <end position="207"/>
    </location>
</feature>
<reference evidence="2 3" key="1">
    <citation type="journal article" date="2013" name="PLoS Genet.">
        <title>Genomic mechanisms accounting for the adaptation to parasitism in nematode-trapping fungi.</title>
        <authorList>
            <person name="Meerupati T."/>
            <person name="Andersson K.M."/>
            <person name="Friman E."/>
            <person name="Kumar D."/>
            <person name="Tunlid A."/>
            <person name="Ahren D."/>
        </authorList>
    </citation>
    <scope>NUCLEOTIDE SEQUENCE [LARGE SCALE GENOMIC DNA]</scope>
    <source>
        <strain evidence="2 3">CBS 200.50</strain>
    </source>
</reference>
<feature type="region of interest" description="Disordered" evidence="1">
    <location>
        <begin position="1"/>
        <end position="31"/>
    </location>
</feature>
<accession>S8ALI6</accession>
<evidence type="ECO:0000313" key="2">
    <source>
        <dbReference type="EMBL" id="EPS43805.1"/>
    </source>
</evidence>
<feature type="region of interest" description="Disordered" evidence="1">
    <location>
        <begin position="222"/>
        <end position="242"/>
    </location>
</feature>
<gene>
    <name evidence="2" type="ORF">H072_2206</name>
</gene>
<feature type="region of interest" description="Disordered" evidence="1">
    <location>
        <begin position="127"/>
        <end position="164"/>
    </location>
</feature>
<feature type="region of interest" description="Disordered" evidence="1">
    <location>
        <begin position="189"/>
        <end position="208"/>
    </location>
</feature>
<dbReference type="EMBL" id="AQGS01000065">
    <property type="protein sequence ID" value="EPS43805.1"/>
    <property type="molecule type" value="Genomic_DNA"/>
</dbReference>
<evidence type="ECO:0000256" key="1">
    <source>
        <dbReference type="SAM" id="MobiDB-lite"/>
    </source>
</evidence>
<feature type="compositionally biased region" description="Polar residues" evidence="1">
    <location>
        <begin position="141"/>
        <end position="160"/>
    </location>
</feature>
<reference evidence="3" key="2">
    <citation type="submission" date="2013-04" db="EMBL/GenBank/DDBJ databases">
        <title>Genomic mechanisms accounting for the adaptation to parasitism in nematode-trapping fungi.</title>
        <authorList>
            <person name="Ahren D.G."/>
        </authorList>
    </citation>
    <scope>NUCLEOTIDE SEQUENCE [LARGE SCALE GENOMIC DNA]</scope>
    <source>
        <strain evidence="3">CBS 200.50</strain>
    </source>
</reference>
<dbReference type="Proteomes" id="UP000015100">
    <property type="component" value="Unassembled WGS sequence"/>
</dbReference>
<proteinExistence type="predicted"/>
<dbReference type="HOGENOM" id="CLU_746003_0_0_1"/>
<feature type="compositionally biased region" description="Basic and acidic residues" evidence="1">
    <location>
        <begin position="127"/>
        <end position="140"/>
    </location>
</feature>
<name>S8ALI6_DACHA</name>
<sequence>MKEAKPTRILQQPSPSARLKHEPPDTDLSSLDTTDAFIFGAATYPPTTDAVRHDIRSQEEEEEEGWRFLYDHPTNVTPAPTSGHGSSLTPCKDLYLHPPFLFPDGPQQYPDIDSLIDPALLGIRQPRPWDSHTYTHREDSNAATAATESQPLPEQASQARSGDRHRYHEIPMNINPAAAFLQLHDFARHKKHPGSSGSSSNASLSRSPLYQPTVTSIVKTETPTPSYISQPCHHEPSRSSLSVREEHNINYPPSHDQYKPSNTCTSTYPLPPNFHPTYPHTHTVHFPLCGHTVTNHIHLPHRRPRVKLCICPNIPTVLPKLSRTVDTNLTGREEIKMKITGAELQLELDPTRACDTCQENAKRKRRVRYPV</sequence>
<evidence type="ECO:0000313" key="3">
    <source>
        <dbReference type="Proteomes" id="UP000015100"/>
    </source>
</evidence>
<keyword evidence="3" id="KW-1185">Reference proteome</keyword>
<organism evidence="2 3">
    <name type="scientific">Dactylellina haptotyla (strain CBS 200.50)</name>
    <name type="common">Nematode-trapping fungus</name>
    <name type="synonym">Monacrosporium haptotylum</name>
    <dbReference type="NCBI Taxonomy" id="1284197"/>
    <lineage>
        <taxon>Eukaryota</taxon>
        <taxon>Fungi</taxon>
        <taxon>Dikarya</taxon>
        <taxon>Ascomycota</taxon>
        <taxon>Pezizomycotina</taxon>
        <taxon>Orbiliomycetes</taxon>
        <taxon>Orbiliales</taxon>
        <taxon>Orbiliaceae</taxon>
        <taxon>Dactylellina</taxon>
    </lineage>
</organism>
<dbReference type="AlphaFoldDB" id="S8ALI6"/>
<protein>
    <submittedName>
        <fullName evidence="2">Uncharacterized protein</fullName>
    </submittedName>
</protein>
<dbReference type="OrthoDB" id="5430544at2759"/>
<comment type="caution">
    <text evidence="2">The sequence shown here is derived from an EMBL/GenBank/DDBJ whole genome shotgun (WGS) entry which is preliminary data.</text>
</comment>
<feature type="compositionally biased region" description="Basic and acidic residues" evidence="1">
    <location>
        <begin position="232"/>
        <end position="242"/>
    </location>
</feature>